<dbReference type="AlphaFoldDB" id="V4NH67"/>
<dbReference type="EMBL" id="KI517435">
    <property type="protein sequence ID" value="ESQ45496.1"/>
    <property type="molecule type" value="Genomic_DNA"/>
</dbReference>
<dbReference type="PANTHER" id="PTHR45717:SF47">
    <property type="entry name" value="PENTACOTRIPEPTIDE-REPEAT REGION OF PRORP DOMAIN-CONTAINING PROTEIN"/>
    <property type="match status" value="1"/>
</dbReference>
<proteinExistence type="inferred from homology"/>
<reference evidence="2 3" key="1">
    <citation type="journal article" date="2013" name="Front. Plant Sci.">
        <title>The Reference Genome of the Halophytic Plant Eutrema salsugineum.</title>
        <authorList>
            <person name="Yang R."/>
            <person name="Jarvis D.E."/>
            <person name="Chen H."/>
            <person name="Beilstein M.A."/>
            <person name="Grimwood J."/>
            <person name="Jenkins J."/>
            <person name="Shu S."/>
            <person name="Prochnik S."/>
            <person name="Xin M."/>
            <person name="Ma C."/>
            <person name="Schmutz J."/>
            <person name="Wing R.A."/>
            <person name="Mitchell-Olds T."/>
            <person name="Schumaker K.S."/>
            <person name="Wang X."/>
        </authorList>
    </citation>
    <scope>NUCLEOTIDE SEQUENCE [LARGE SCALE GENOMIC DNA]</scope>
</reference>
<dbReference type="GO" id="GO:0005739">
    <property type="term" value="C:mitochondrion"/>
    <property type="evidence" value="ECO:0007669"/>
    <property type="project" value="TreeGrafter"/>
</dbReference>
<dbReference type="Gramene" id="ESQ45496">
    <property type="protein sequence ID" value="ESQ45496"/>
    <property type="gene ID" value="EUTSA_v10011092mg"/>
</dbReference>
<evidence type="ECO:0000313" key="2">
    <source>
        <dbReference type="EMBL" id="ESQ45496.1"/>
    </source>
</evidence>
<name>V4NH67_EUTSA</name>
<comment type="similarity">
    <text evidence="1">Belongs to the PPR family. P subfamily.</text>
</comment>
<accession>V4NH67</accession>
<organism evidence="2 3">
    <name type="scientific">Eutrema salsugineum</name>
    <name type="common">Saltwater cress</name>
    <name type="synonym">Sisymbrium salsugineum</name>
    <dbReference type="NCBI Taxonomy" id="72664"/>
    <lineage>
        <taxon>Eukaryota</taxon>
        <taxon>Viridiplantae</taxon>
        <taxon>Streptophyta</taxon>
        <taxon>Embryophyta</taxon>
        <taxon>Tracheophyta</taxon>
        <taxon>Spermatophyta</taxon>
        <taxon>Magnoliopsida</taxon>
        <taxon>eudicotyledons</taxon>
        <taxon>Gunneridae</taxon>
        <taxon>Pentapetalae</taxon>
        <taxon>rosids</taxon>
        <taxon>malvids</taxon>
        <taxon>Brassicales</taxon>
        <taxon>Brassicaceae</taxon>
        <taxon>Eutremeae</taxon>
        <taxon>Eutrema</taxon>
    </lineage>
</organism>
<evidence type="ECO:0000256" key="1">
    <source>
        <dbReference type="ARBA" id="ARBA00007626"/>
    </source>
</evidence>
<dbReference type="eggNOG" id="KOG4197">
    <property type="taxonomic scope" value="Eukaryota"/>
</dbReference>
<gene>
    <name evidence="2" type="ORF">EUTSA_v10011092mg</name>
</gene>
<dbReference type="PANTHER" id="PTHR45717">
    <property type="entry name" value="OS12G0527900 PROTEIN"/>
    <property type="match status" value="1"/>
</dbReference>
<evidence type="ECO:0000313" key="3">
    <source>
        <dbReference type="Proteomes" id="UP000030689"/>
    </source>
</evidence>
<keyword evidence="3" id="KW-1185">Reference proteome</keyword>
<sequence>MEEVLASRIDRSNNLQSIENLLDMLEEKGPKGIDLATLRRSERLLCTDEDMLLLPVTYTYLMMIYTRIGEKHDLRRLYVSTIWAYLRNEGVGWSWACEALEEWVSSGDMLNLVVYGNHRKLQHKNMKPEVVPIENVLASHILVSTVEYIEEFFDKLEDKGPKGIALATLRRSERLLFTDDDYKYFMEPRDYEDLMMTYRRRGEKEDLRRLWNLAKEDTTLFDVERYVFTISEFLGKKDIEGVHEVLEDWNSTGDISKLVVSGDQRKLVMKETEEMVNNMVKDHNEEEKMKRAMEVRRNGWDPKEDLVFSAYACVQYVEGTIDIESAADVLRSLEKQEPQDVMDSDRLSQKMVEAIRGGAYFGGV</sequence>
<dbReference type="OMA" id="INEYICT"/>
<dbReference type="KEGG" id="eus:EUTSA_v10011092mg"/>
<protein>
    <submittedName>
        <fullName evidence="2">Uncharacterized protein</fullName>
    </submittedName>
</protein>
<dbReference type="Proteomes" id="UP000030689">
    <property type="component" value="Unassembled WGS sequence"/>
</dbReference>